<sequence length="156" mass="17238">MNVAIISKINLFEQPEQHVLSIRTTIHFDDYPSTAGQAYGKIMAYADRNGLLFSGGPFVCFHNVDLANLDVEMGFPVAKPMTGEGDIGGSVIPARKVVTGIFLGAYTDTDPLMMEILQWIAAQGYEQQGGIYHYYLNDENRSESELLTQMVVPILC</sequence>
<gene>
    <name evidence="2" type="ORF">SAMN06296020_12112</name>
</gene>
<dbReference type="AlphaFoldDB" id="A0AA45X052"/>
<dbReference type="InterPro" id="IPR011256">
    <property type="entry name" value="Reg_factor_effector_dom_sf"/>
</dbReference>
<protein>
    <submittedName>
        <fullName evidence="2">Effector-binding domain-containing protein</fullName>
    </submittedName>
</protein>
<reference evidence="2" key="1">
    <citation type="submission" date="2017-05" db="EMBL/GenBank/DDBJ databases">
        <authorList>
            <person name="Varghese N."/>
            <person name="Submissions S."/>
        </authorList>
    </citation>
    <scope>NUCLEOTIDE SEQUENCE</scope>
    <source>
        <strain evidence="2">Su22</strain>
    </source>
</reference>
<dbReference type="InterPro" id="IPR029442">
    <property type="entry name" value="GyrI-like"/>
</dbReference>
<dbReference type="Proteomes" id="UP001158066">
    <property type="component" value="Unassembled WGS sequence"/>
</dbReference>
<keyword evidence="3" id="KW-1185">Reference proteome</keyword>
<dbReference type="SMART" id="SM00871">
    <property type="entry name" value="AraC_E_bind"/>
    <property type="match status" value="1"/>
</dbReference>
<evidence type="ECO:0000259" key="1">
    <source>
        <dbReference type="SMART" id="SM00871"/>
    </source>
</evidence>
<proteinExistence type="predicted"/>
<evidence type="ECO:0000313" key="3">
    <source>
        <dbReference type="Proteomes" id="UP001158066"/>
    </source>
</evidence>
<organism evidence="2 3">
    <name type="scientific">Anoxynatronum buryatiense</name>
    <dbReference type="NCBI Taxonomy" id="489973"/>
    <lineage>
        <taxon>Bacteria</taxon>
        <taxon>Bacillati</taxon>
        <taxon>Bacillota</taxon>
        <taxon>Clostridia</taxon>
        <taxon>Eubacteriales</taxon>
        <taxon>Clostridiaceae</taxon>
        <taxon>Anoxynatronum</taxon>
    </lineage>
</organism>
<comment type="caution">
    <text evidence="2">The sequence shown here is derived from an EMBL/GenBank/DDBJ whole genome shotgun (WGS) entry which is preliminary data.</text>
</comment>
<dbReference type="InterPro" id="IPR010499">
    <property type="entry name" value="AraC_E-bd"/>
</dbReference>
<evidence type="ECO:0000313" key="2">
    <source>
        <dbReference type="EMBL" id="SMP70721.1"/>
    </source>
</evidence>
<name>A0AA45X052_9CLOT</name>
<dbReference type="Gene3D" id="3.20.80.10">
    <property type="entry name" value="Regulatory factor, effector binding domain"/>
    <property type="match status" value="1"/>
</dbReference>
<feature type="domain" description="AraC effector-binding" evidence="1">
    <location>
        <begin position="7"/>
        <end position="155"/>
    </location>
</feature>
<dbReference type="EMBL" id="FXUF01000021">
    <property type="protein sequence ID" value="SMP70721.1"/>
    <property type="molecule type" value="Genomic_DNA"/>
</dbReference>
<dbReference type="SUPFAM" id="SSF55136">
    <property type="entry name" value="Probable bacterial effector-binding domain"/>
    <property type="match status" value="1"/>
</dbReference>
<accession>A0AA45X052</accession>
<dbReference type="Pfam" id="PF06445">
    <property type="entry name" value="GyrI-like"/>
    <property type="match status" value="1"/>
</dbReference>